<dbReference type="GO" id="GO:0005634">
    <property type="term" value="C:nucleus"/>
    <property type="evidence" value="ECO:0007669"/>
    <property type="project" value="TreeGrafter"/>
</dbReference>
<evidence type="ECO:0000256" key="2">
    <source>
        <dbReference type="SAM" id="MobiDB-lite"/>
    </source>
</evidence>
<dbReference type="GO" id="GO:0004722">
    <property type="term" value="F:protein serine/threonine phosphatase activity"/>
    <property type="evidence" value="ECO:0007669"/>
    <property type="project" value="UniProtKB-EC"/>
</dbReference>
<dbReference type="AlphaFoldDB" id="A0A914XLS7"/>
<dbReference type="PANTHER" id="PTHR11668">
    <property type="entry name" value="SERINE/THREONINE PROTEIN PHOSPHATASE"/>
    <property type="match status" value="1"/>
</dbReference>
<sequence length="342" mass="38241">MKEMTSEKNEAAKALAERVIGKLESDKLIDGLSEHDLQLLCEYSINVLAQESAMISTSAPINIFGDMHGQFDHLLKWLDIVGRPPASRWLFLGDYVDRGIRGLEVICLLLSYKILFPADVFLLRGNHECARLNRTYGFYDECRRRFSERVWKLFQGVFNELPLVAVVAGRIICMHGGLSPDIKDWRSLQLLSKPRTAAECDAGIAMDLMWSDPTTDPCVVGFEANQERNASYVFSEEAVRDFCDKMKLDLIVRAHEVVQEGHFIQANNRLCTVFSAPNYCGTSGNRGSVMRVNGQLRVSFDTLRPKPGAGLSDVDRADLLRQQLDAAAEPKSPKPGGRRSTG</sequence>
<dbReference type="InterPro" id="IPR004843">
    <property type="entry name" value="Calcineurin-like_PHP"/>
</dbReference>
<evidence type="ECO:0000259" key="3">
    <source>
        <dbReference type="PROSITE" id="PS00125"/>
    </source>
</evidence>
<dbReference type="Proteomes" id="UP000887566">
    <property type="component" value="Unplaced"/>
</dbReference>
<organism evidence="4 5">
    <name type="scientific">Plectus sambesii</name>
    <dbReference type="NCBI Taxonomy" id="2011161"/>
    <lineage>
        <taxon>Eukaryota</taxon>
        <taxon>Metazoa</taxon>
        <taxon>Ecdysozoa</taxon>
        <taxon>Nematoda</taxon>
        <taxon>Chromadorea</taxon>
        <taxon>Plectida</taxon>
        <taxon>Plectina</taxon>
        <taxon>Plectoidea</taxon>
        <taxon>Plectidae</taxon>
        <taxon>Plectus</taxon>
    </lineage>
</organism>
<evidence type="ECO:0000256" key="1">
    <source>
        <dbReference type="RuleBase" id="RU004273"/>
    </source>
</evidence>
<dbReference type="Pfam" id="PF00149">
    <property type="entry name" value="Metallophos"/>
    <property type="match status" value="1"/>
</dbReference>
<comment type="similarity">
    <text evidence="1">Belongs to the PPP phosphatase family.</text>
</comment>
<keyword evidence="4" id="KW-1185">Reference proteome</keyword>
<evidence type="ECO:0000313" key="5">
    <source>
        <dbReference type="WBParaSite" id="PSAMB.scaffold8474size6191.g31435.t1"/>
    </source>
</evidence>
<accession>A0A914XLS7</accession>
<feature type="domain" description="Serine/threonine specific protein phosphatases" evidence="3">
    <location>
        <begin position="123"/>
        <end position="128"/>
    </location>
</feature>
<dbReference type="InterPro" id="IPR006186">
    <property type="entry name" value="Ser/Thr-sp_prot-phosphatase"/>
</dbReference>
<dbReference type="EC" id="3.1.3.16" evidence="1"/>
<dbReference type="InterPro" id="IPR029052">
    <property type="entry name" value="Metallo-depent_PP-like"/>
</dbReference>
<keyword evidence="1" id="KW-0378">Hydrolase</keyword>
<name>A0A914XLS7_9BILA</name>
<reference evidence="5" key="1">
    <citation type="submission" date="2022-11" db="UniProtKB">
        <authorList>
            <consortium name="WormBaseParasite"/>
        </authorList>
    </citation>
    <scope>IDENTIFICATION</scope>
</reference>
<dbReference type="SUPFAM" id="SSF56300">
    <property type="entry name" value="Metallo-dependent phosphatases"/>
    <property type="match status" value="1"/>
</dbReference>
<dbReference type="InterPro" id="IPR050341">
    <property type="entry name" value="PP1_catalytic_subunit"/>
</dbReference>
<dbReference type="SMART" id="SM00156">
    <property type="entry name" value="PP2Ac"/>
    <property type="match status" value="1"/>
</dbReference>
<proteinExistence type="inferred from homology"/>
<dbReference type="Gene3D" id="3.60.21.10">
    <property type="match status" value="1"/>
</dbReference>
<dbReference type="GO" id="GO:0005737">
    <property type="term" value="C:cytoplasm"/>
    <property type="evidence" value="ECO:0007669"/>
    <property type="project" value="TreeGrafter"/>
</dbReference>
<dbReference type="PANTHER" id="PTHR11668:SF285">
    <property type="entry name" value="SERINE_THREONINE-PROTEIN PHOSPHATASE-RELATED"/>
    <property type="match status" value="1"/>
</dbReference>
<protein>
    <recommendedName>
        <fullName evidence="1">Serine/threonine-protein phosphatase</fullName>
        <ecNumber evidence="1">3.1.3.16</ecNumber>
    </recommendedName>
</protein>
<feature type="region of interest" description="Disordered" evidence="2">
    <location>
        <begin position="322"/>
        <end position="342"/>
    </location>
</feature>
<dbReference type="PROSITE" id="PS00125">
    <property type="entry name" value="SER_THR_PHOSPHATASE"/>
    <property type="match status" value="1"/>
</dbReference>
<dbReference type="WBParaSite" id="PSAMB.scaffold8474size6191.g31435.t1">
    <property type="protein sequence ID" value="PSAMB.scaffold8474size6191.g31435.t1"/>
    <property type="gene ID" value="PSAMB.scaffold8474size6191.g31435"/>
</dbReference>
<comment type="catalytic activity">
    <reaction evidence="1">
        <text>O-phospho-L-threonyl-[protein] + H2O = L-threonyl-[protein] + phosphate</text>
        <dbReference type="Rhea" id="RHEA:47004"/>
        <dbReference type="Rhea" id="RHEA-COMP:11060"/>
        <dbReference type="Rhea" id="RHEA-COMP:11605"/>
        <dbReference type="ChEBI" id="CHEBI:15377"/>
        <dbReference type="ChEBI" id="CHEBI:30013"/>
        <dbReference type="ChEBI" id="CHEBI:43474"/>
        <dbReference type="ChEBI" id="CHEBI:61977"/>
        <dbReference type="EC" id="3.1.3.16"/>
    </reaction>
</comment>
<evidence type="ECO:0000313" key="4">
    <source>
        <dbReference type="Proteomes" id="UP000887566"/>
    </source>
</evidence>
<dbReference type="PRINTS" id="PR00114">
    <property type="entry name" value="STPHPHTASE"/>
</dbReference>